<dbReference type="Pfam" id="PF02626">
    <property type="entry name" value="CT_A_B"/>
    <property type="match status" value="1"/>
</dbReference>
<dbReference type="RefSeq" id="WP_192507725.1">
    <property type="nucleotide sequence ID" value="NZ_AQGV01000012.1"/>
</dbReference>
<protein>
    <submittedName>
        <fullName evidence="5">Allophanate hydrolase</fullName>
    </submittedName>
</protein>
<name>A0ABR9EBS9_9GAMM</name>
<organism evidence="5 6">
    <name type="scientific">Pseudoalteromonas aurantia 208</name>
    <dbReference type="NCBI Taxonomy" id="1314867"/>
    <lineage>
        <taxon>Bacteria</taxon>
        <taxon>Pseudomonadati</taxon>
        <taxon>Pseudomonadota</taxon>
        <taxon>Gammaproteobacteria</taxon>
        <taxon>Alteromonadales</taxon>
        <taxon>Pseudoalteromonadaceae</taxon>
        <taxon>Pseudoalteromonas</taxon>
    </lineage>
</organism>
<dbReference type="EMBL" id="AQGV01000012">
    <property type="protein sequence ID" value="MBE0368446.1"/>
    <property type="molecule type" value="Genomic_DNA"/>
</dbReference>
<feature type="domain" description="Carboxyltransferase" evidence="4">
    <location>
        <begin position="23"/>
        <end position="296"/>
    </location>
</feature>
<dbReference type="SMART" id="SM00797">
    <property type="entry name" value="AHS2"/>
    <property type="match status" value="1"/>
</dbReference>
<dbReference type="PANTHER" id="PTHR43309:SF4">
    <property type="entry name" value="CARBOXYLTRANSFERASE DOMAIN-CONTAINING PROTEIN"/>
    <property type="match status" value="1"/>
</dbReference>
<keyword evidence="2 5" id="KW-0378">Hydrolase</keyword>
<evidence type="ECO:0000256" key="2">
    <source>
        <dbReference type="ARBA" id="ARBA00022801"/>
    </source>
</evidence>
<evidence type="ECO:0000259" key="4">
    <source>
        <dbReference type="SMART" id="SM00797"/>
    </source>
</evidence>
<comment type="caution">
    <text evidence="5">The sequence shown here is derived from an EMBL/GenBank/DDBJ whole genome shotgun (WGS) entry which is preliminary data.</text>
</comment>
<dbReference type="SUPFAM" id="SSF50891">
    <property type="entry name" value="Cyclophilin-like"/>
    <property type="match status" value="1"/>
</dbReference>
<keyword evidence="3" id="KW-0067">ATP-binding</keyword>
<dbReference type="Proteomes" id="UP000615755">
    <property type="component" value="Unassembled WGS sequence"/>
</dbReference>
<evidence type="ECO:0000313" key="5">
    <source>
        <dbReference type="EMBL" id="MBE0368446.1"/>
    </source>
</evidence>
<dbReference type="InterPro" id="IPR029000">
    <property type="entry name" value="Cyclophilin-like_dom_sf"/>
</dbReference>
<dbReference type="InterPro" id="IPR003778">
    <property type="entry name" value="CT_A_B"/>
</dbReference>
<evidence type="ECO:0000256" key="3">
    <source>
        <dbReference type="ARBA" id="ARBA00022840"/>
    </source>
</evidence>
<evidence type="ECO:0000256" key="1">
    <source>
        <dbReference type="ARBA" id="ARBA00022741"/>
    </source>
</evidence>
<accession>A0ABR9EBS9</accession>
<dbReference type="Gene3D" id="2.40.100.10">
    <property type="entry name" value="Cyclophilin-like"/>
    <property type="match status" value="1"/>
</dbReference>
<reference evidence="5 6" key="1">
    <citation type="submission" date="2015-03" db="EMBL/GenBank/DDBJ databases">
        <title>Genome sequence of Pseudoalteromonas aurantia.</title>
        <authorList>
            <person name="Xie B.-B."/>
            <person name="Rong J.-C."/>
            <person name="Qin Q.-L."/>
            <person name="Zhang Y.-Z."/>
        </authorList>
    </citation>
    <scope>NUCLEOTIDE SEQUENCE [LARGE SCALE GENOMIC DNA]</scope>
    <source>
        <strain evidence="5 6">208</strain>
    </source>
</reference>
<dbReference type="InterPro" id="IPR052708">
    <property type="entry name" value="PxpC"/>
</dbReference>
<proteinExistence type="predicted"/>
<dbReference type="NCBIfam" id="TIGR00724">
    <property type="entry name" value="urea_amlyse_rel"/>
    <property type="match status" value="1"/>
</dbReference>
<gene>
    <name evidence="5" type="ORF">PAUR_a2050</name>
</gene>
<sequence>MLNIIKSGVLSSIQDLGRVGYRHLGVSQCGALDPIAFQLANLLVNNAQNTPVIEITIGLAQFQFTAPVNFAITGGDLSAKLNGQPLYSGWRYFANADDTLTFSTSKSAQRAYLAIQGGIEISEVLGAKSTDIQANFGGFNGRALNANDQLTFTPCPTPLSRIGVQQPAYTNEVRVLKGPHCDKLPDGAFEHLLKTTWHVSELNNRMGSRLTAKNTVQHNTTIASQGVHPGVIQLPPNGEPIVLLNDCQTTGGYPIIATVINADLRLFSQLGTQQIVQFVQSTVSQAYSASEKLSAHLAQFTLAKNNK</sequence>
<keyword evidence="6" id="KW-1185">Reference proteome</keyword>
<keyword evidence="1" id="KW-0547">Nucleotide-binding</keyword>
<dbReference type="PANTHER" id="PTHR43309">
    <property type="entry name" value="5-OXOPROLINASE SUBUNIT C"/>
    <property type="match status" value="1"/>
</dbReference>
<evidence type="ECO:0000313" key="6">
    <source>
        <dbReference type="Proteomes" id="UP000615755"/>
    </source>
</evidence>
<dbReference type="GO" id="GO:0016787">
    <property type="term" value="F:hydrolase activity"/>
    <property type="evidence" value="ECO:0007669"/>
    <property type="project" value="UniProtKB-KW"/>
</dbReference>